<dbReference type="EMBL" id="FNPE01000001">
    <property type="protein sequence ID" value="SDX76574.1"/>
    <property type="molecule type" value="Genomic_DNA"/>
</dbReference>
<dbReference type="InterPro" id="IPR025392">
    <property type="entry name" value="DUF4124"/>
</dbReference>
<evidence type="ECO:0000259" key="3">
    <source>
        <dbReference type="Pfam" id="PF13511"/>
    </source>
</evidence>
<feature type="compositionally biased region" description="Basic and acidic residues" evidence="1">
    <location>
        <begin position="67"/>
        <end position="80"/>
    </location>
</feature>
<organism evidence="4 5">
    <name type="scientific">Delftia lacustris</name>
    <dbReference type="NCBI Taxonomy" id="558537"/>
    <lineage>
        <taxon>Bacteria</taxon>
        <taxon>Pseudomonadati</taxon>
        <taxon>Pseudomonadota</taxon>
        <taxon>Betaproteobacteria</taxon>
        <taxon>Burkholderiales</taxon>
        <taxon>Comamonadaceae</taxon>
        <taxon>Delftia</taxon>
    </lineage>
</organism>
<evidence type="ECO:0000313" key="4">
    <source>
        <dbReference type="EMBL" id="SDX76574.1"/>
    </source>
</evidence>
<dbReference type="Pfam" id="PF13511">
    <property type="entry name" value="DUF4124"/>
    <property type="match status" value="1"/>
</dbReference>
<name>A0A1H3EF80_9BURK</name>
<dbReference type="RefSeq" id="WP_074920555.1">
    <property type="nucleotide sequence ID" value="NZ_CP141274.1"/>
</dbReference>
<reference evidence="4 5" key="1">
    <citation type="submission" date="2016-10" db="EMBL/GenBank/DDBJ databases">
        <authorList>
            <person name="de Groot N.N."/>
        </authorList>
    </citation>
    <scope>NUCLEOTIDE SEQUENCE [LARGE SCALE GENOMIC DNA]</scope>
    <source>
        <strain evidence="4 5">LMG 24775</strain>
    </source>
</reference>
<dbReference type="GeneID" id="94694954"/>
<evidence type="ECO:0000256" key="2">
    <source>
        <dbReference type="SAM" id="SignalP"/>
    </source>
</evidence>
<accession>A0A1H3EF80</accession>
<feature type="region of interest" description="Disordered" evidence="1">
    <location>
        <begin position="49"/>
        <end position="80"/>
    </location>
</feature>
<dbReference type="AlphaFoldDB" id="A0A1H3EF80"/>
<protein>
    <recommendedName>
        <fullName evidence="3">DUF4124 domain-containing protein</fullName>
    </recommendedName>
</protein>
<feature type="signal peptide" evidence="2">
    <location>
        <begin position="1"/>
        <end position="23"/>
    </location>
</feature>
<gene>
    <name evidence="4" type="ORF">SAMN05421547_101143</name>
</gene>
<evidence type="ECO:0000256" key="1">
    <source>
        <dbReference type="SAM" id="MobiDB-lite"/>
    </source>
</evidence>
<proteinExistence type="predicted"/>
<sequence length="187" mass="19874">MTTTGSRAAWVALGLAWACTAVAQPVYKWVDAEGRTHYGSQLPVDQADAGQIKVSPNGSSGAGSGRFGEERNPDGTKKLPKQVRELADGVAKGLSKVDSKEVPLNCAAAVDNIRSQVDTMVENGQKNLKGGYITQAQFDATAGKFREARTHATVADCQASTGRSKAMYQCMSNSYNHLIGCAEKHKP</sequence>
<evidence type="ECO:0000313" key="5">
    <source>
        <dbReference type="Proteomes" id="UP000183417"/>
    </source>
</evidence>
<keyword evidence="2" id="KW-0732">Signal</keyword>
<dbReference type="Proteomes" id="UP000183417">
    <property type="component" value="Unassembled WGS sequence"/>
</dbReference>
<feature type="domain" description="DUF4124" evidence="3">
    <location>
        <begin position="14"/>
        <end position="60"/>
    </location>
</feature>
<feature type="chain" id="PRO_5010343500" description="DUF4124 domain-containing protein" evidence="2">
    <location>
        <begin position="24"/>
        <end position="187"/>
    </location>
</feature>